<evidence type="ECO:0000256" key="1">
    <source>
        <dbReference type="SAM" id="Phobius"/>
    </source>
</evidence>
<gene>
    <name evidence="2" type="ORF">BECKTC1821D_GA0114238_101813</name>
</gene>
<sequence length="93" mass="10490">MASTTLIVTVIHLVFAFAHLFVPLWHSRDRDRITGLIRAIRERAAAHPEGKVPEADCRALATAYYFPWEHGIVLGTLTLWMVGYLLYTLITPG</sequence>
<dbReference type="EMBL" id="CAADFS010000018">
    <property type="protein sequence ID" value="VFK43737.1"/>
    <property type="molecule type" value="Genomic_DNA"/>
</dbReference>
<accession>A0A450YQB4</accession>
<name>A0A450YQB4_9GAMM</name>
<proteinExistence type="predicted"/>
<dbReference type="AlphaFoldDB" id="A0A450YQB4"/>
<keyword evidence="1" id="KW-0812">Transmembrane</keyword>
<evidence type="ECO:0000313" key="2">
    <source>
        <dbReference type="EMBL" id="VFK43737.1"/>
    </source>
</evidence>
<reference evidence="2" key="1">
    <citation type="submission" date="2019-02" db="EMBL/GenBank/DDBJ databases">
        <authorList>
            <person name="Gruber-Vodicka R. H."/>
            <person name="Seah K. B. B."/>
        </authorList>
    </citation>
    <scope>NUCLEOTIDE SEQUENCE</scope>
    <source>
        <strain evidence="2">BECK_BZ123</strain>
    </source>
</reference>
<keyword evidence="1" id="KW-0472">Membrane</keyword>
<feature type="transmembrane region" description="Helical" evidence="1">
    <location>
        <begin position="72"/>
        <end position="90"/>
    </location>
</feature>
<organism evidence="2">
    <name type="scientific">Candidatus Kentrum sp. TC</name>
    <dbReference type="NCBI Taxonomy" id="2126339"/>
    <lineage>
        <taxon>Bacteria</taxon>
        <taxon>Pseudomonadati</taxon>
        <taxon>Pseudomonadota</taxon>
        <taxon>Gammaproteobacteria</taxon>
        <taxon>Candidatus Kentrum</taxon>
    </lineage>
</organism>
<protein>
    <submittedName>
        <fullName evidence="2">Uncharacterized protein</fullName>
    </submittedName>
</protein>
<feature type="transmembrane region" description="Helical" evidence="1">
    <location>
        <begin position="6"/>
        <end position="25"/>
    </location>
</feature>
<keyword evidence="1" id="KW-1133">Transmembrane helix</keyword>